<evidence type="ECO:0000313" key="2">
    <source>
        <dbReference type="EMBL" id="MBB6034913.1"/>
    </source>
</evidence>
<feature type="transmembrane region" description="Helical" evidence="1">
    <location>
        <begin position="418"/>
        <end position="441"/>
    </location>
</feature>
<feature type="transmembrane region" description="Helical" evidence="1">
    <location>
        <begin position="570"/>
        <end position="600"/>
    </location>
</feature>
<reference evidence="2 3" key="1">
    <citation type="submission" date="2020-08" db="EMBL/GenBank/DDBJ databases">
        <title>Genomic Encyclopedia of Type Strains, Phase IV (KMG-IV): sequencing the most valuable type-strain genomes for metagenomic binning, comparative biology and taxonomic classification.</title>
        <authorList>
            <person name="Goeker M."/>
        </authorList>
    </citation>
    <scope>NUCLEOTIDE SEQUENCE [LARGE SCALE GENOMIC DNA]</scope>
    <source>
        <strain evidence="2 3">YIM 65646</strain>
    </source>
</reference>
<comment type="caution">
    <text evidence="2">The sequence shown here is derived from an EMBL/GenBank/DDBJ whole genome shotgun (WGS) entry which is preliminary data.</text>
</comment>
<keyword evidence="1" id="KW-0812">Transmembrane</keyword>
<dbReference type="RefSeq" id="WP_184787764.1">
    <property type="nucleotide sequence ID" value="NZ_BONT01000090.1"/>
</dbReference>
<evidence type="ECO:0000313" key="3">
    <source>
        <dbReference type="Proteomes" id="UP000548476"/>
    </source>
</evidence>
<dbReference type="AlphaFoldDB" id="A0A841FIZ1"/>
<feature type="transmembrane region" description="Helical" evidence="1">
    <location>
        <begin position="453"/>
        <end position="476"/>
    </location>
</feature>
<organism evidence="2 3">
    <name type="scientific">Phytomonospora endophytica</name>
    <dbReference type="NCBI Taxonomy" id="714109"/>
    <lineage>
        <taxon>Bacteria</taxon>
        <taxon>Bacillati</taxon>
        <taxon>Actinomycetota</taxon>
        <taxon>Actinomycetes</taxon>
        <taxon>Micromonosporales</taxon>
        <taxon>Micromonosporaceae</taxon>
        <taxon>Phytomonospora</taxon>
    </lineage>
</organism>
<accession>A0A841FIZ1</accession>
<feature type="transmembrane region" description="Helical" evidence="1">
    <location>
        <begin position="160"/>
        <end position="177"/>
    </location>
</feature>
<feature type="transmembrane region" description="Helical" evidence="1">
    <location>
        <begin position="87"/>
        <end position="111"/>
    </location>
</feature>
<feature type="transmembrane region" description="Helical" evidence="1">
    <location>
        <begin position="612"/>
        <end position="632"/>
    </location>
</feature>
<keyword evidence="1" id="KW-0472">Membrane</keyword>
<feature type="transmembrane region" description="Helical" evidence="1">
    <location>
        <begin position="365"/>
        <end position="388"/>
    </location>
</feature>
<sequence length="659" mass="68242">MTATARLLLDVAARRWPADMRTEQRLEWEAEMHTIHHDTSTSPLLRSLRGLRFAFSLAAAPPADDGHGVPRGWRELLPERGRRLTPVLLLVVATMVTAGLGATLPAFAFLWSGRSVVDPDGVPHQTTVATWAVGIGIVLLATALAFAGVRLGARFPMPNLLKAFGVVTATLLVLTVATPGWPSFLRPEVDFTPLVDAIALTAWGTAMFAVTALAVRLLRKGPWAALAVSAGSLAVLDLVAMIFATPLLTEADARPGTLAESLHGLLWFPLSLVSIQSGVSGNEVDDGLATTLSPSMGMLVAVSTFTVAYVLRSRKTAPATAEASTPAVRAARPLAPLRWTAGALGVAAFGSWVWTLAFATHDDAITSWALEARLTAVLATVLAGTVVLTGLGRPLLTAVLATPLLVAADLLLDRFGVHGTIGAVQAAGTGAVLLAVAWWLGDRILPGRGADTARPLTFVAVLAAFAVTGVFGSVNVPTDTAVWDYPPQIVIASVALTVLSGLAALGARRRHVTIARAIIGLTVRTALVTTALAFTGGLGYGIAVGPVLAAWTLATIRWEGRARSAGGWAAALVGTALASVPILFVSWAITGAIGAPLWAVAGYGKEIFPGDVLMPAVTLLGAGIAWLVTTFAEGGASAARSRSREPLLRGGGVTDPVLP</sequence>
<evidence type="ECO:0000256" key="1">
    <source>
        <dbReference type="SAM" id="Phobius"/>
    </source>
</evidence>
<feature type="transmembrane region" description="Helical" evidence="1">
    <location>
        <begin position="197"/>
        <end position="218"/>
    </location>
</feature>
<keyword evidence="3" id="KW-1185">Reference proteome</keyword>
<gene>
    <name evidence="2" type="ORF">HNR73_002767</name>
</gene>
<keyword evidence="1" id="KW-1133">Transmembrane helix</keyword>
<name>A0A841FIZ1_9ACTN</name>
<feature type="transmembrane region" description="Helical" evidence="1">
    <location>
        <begin position="292"/>
        <end position="311"/>
    </location>
</feature>
<feature type="transmembrane region" description="Helical" evidence="1">
    <location>
        <begin position="225"/>
        <end position="248"/>
    </location>
</feature>
<dbReference type="EMBL" id="JACHGT010000005">
    <property type="protein sequence ID" value="MBB6034913.1"/>
    <property type="molecule type" value="Genomic_DNA"/>
</dbReference>
<feature type="transmembrane region" description="Helical" evidence="1">
    <location>
        <begin position="131"/>
        <end position="153"/>
    </location>
</feature>
<protein>
    <submittedName>
        <fullName evidence="2">Uncharacterized protein</fullName>
    </submittedName>
</protein>
<feature type="transmembrane region" description="Helical" evidence="1">
    <location>
        <begin position="339"/>
        <end position="359"/>
    </location>
</feature>
<feature type="transmembrane region" description="Helical" evidence="1">
    <location>
        <begin position="488"/>
        <end position="507"/>
    </location>
</feature>
<dbReference type="Proteomes" id="UP000548476">
    <property type="component" value="Unassembled WGS sequence"/>
</dbReference>
<proteinExistence type="predicted"/>